<dbReference type="CDD" id="cd02440">
    <property type="entry name" value="AdoMet_MTases"/>
    <property type="match status" value="1"/>
</dbReference>
<proteinExistence type="predicted"/>
<dbReference type="InterPro" id="IPR029063">
    <property type="entry name" value="SAM-dependent_MTases_sf"/>
</dbReference>
<dbReference type="SUPFAM" id="SSF53335">
    <property type="entry name" value="S-adenosyl-L-methionine-dependent methyltransferases"/>
    <property type="match status" value="1"/>
</dbReference>
<dbReference type="Gene3D" id="3.40.50.150">
    <property type="entry name" value="Vaccinia Virus protein VP39"/>
    <property type="match status" value="1"/>
</dbReference>
<dbReference type="Pfam" id="PF13489">
    <property type="entry name" value="Methyltransf_23"/>
    <property type="match status" value="1"/>
</dbReference>
<evidence type="ECO:0000256" key="1">
    <source>
        <dbReference type="SAM" id="MobiDB-lite"/>
    </source>
</evidence>
<gene>
    <name evidence="2" type="ORF">E6O75_ATG09691</name>
</gene>
<name>A0A4Z1NU85_9PEZI</name>
<dbReference type="AlphaFoldDB" id="A0A4Z1NU85"/>
<keyword evidence="2" id="KW-0808">Transferase</keyword>
<dbReference type="GO" id="GO:0032259">
    <property type="term" value="P:methylation"/>
    <property type="evidence" value="ECO:0007669"/>
    <property type="project" value="UniProtKB-KW"/>
</dbReference>
<dbReference type="PANTHER" id="PTHR43591:SF105">
    <property type="entry name" value="METHYLTRANSFERASE DOMAIN-CONTAINING PROTEIN-RELATED"/>
    <property type="match status" value="1"/>
</dbReference>
<sequence>MSHSTNISASVARPVPDRKPVPGQPDQPTSEHFGYYSGPSSLHSLNAVSSFTVNTTASGYTPSSTSNNATVTQATAGPTVEHVSVANLQSITGEDTNEEGEAQDVDSAYDSESLIQGDTMTLASYITDYRFEHGRRYHAYRDGAYWGPNDDHANEQQDLAHHMYNLTLNRKLYLAPITIPHNILDLGTGTGIWAIDMADVYPEAHVLGTDLSPIQPDFVPPNCEFEVDDVTSEWTFPENHFDFIHLREMFGSIADWDELFAQAFRHTKPGGWVEIVEHSVEPTCDDGTMPPGHFYEEWGRTVITCGETAGKSFRIWKEAKGYMERAGFVEIHEVRYRWPMNGWSSDPMQKEIGRWNQLRLHDGIEGFMLRLLTRVLGWSYERSQVFLATMRNAVKDYRVHAYLEGTVVYGRKPLTFGH</sequence>
<dbReference type="EMBL" id="SNSC02000017">
    <property type="protein sequence ID" value="TID16925.1"/>
    <property type="molecule type" value="Genomic_DNA"/>
</dbReference>
<evidence type="ECO:0000313" key="3">
    <source>
        <dbReference type="Proteomes" id="UP000298493"/>
    </source>
</evidence>
<dbReference type="STRING" id="86259.A0A4Z1NU85"/>
<feature type="region of interest" description="Disordered" evidence="1">
    <location>
        <begin position="1"/>
        <end position="37"/>
    </location>
</feature>
<accession>A0A4Z1NU85</accession>
<evidence type="ECO:0000313" key="2">
    <source>
        <dbReference type="EMBL" id="TID16925.1"/>
    </source>
</evidence>
<dbReference type="Proteomes" id="UP000298493">
    <property type="component" value="Unassembled WGS sequence"/>
</dbReference>
<dbReference type="PANTHER" id="PTHR43591">
    <property type="entry name" value="METHYLTRANSFERASE"/>
    <property type="match status" value="1"/>
</dbReference>
<organism evidence="2 3">
    <name type="scientific">Venturia nashicola</name>
    <dbReference type="NCBI Taxonomy" id="86259"/>
    <lineage>
        <taxon>Eukaryota</taxon>
        <taxon>Fungi</taxon>
        <taxon>Dikarya</taxon>
        <taxon>Ascomycota</taxon>
        <taxon>Pezizomycotina</taxon>
        <taxon>Dothideomycetes</taxon>
        <taxon>Pleosporomycetidae</taxon>
        <taxon>Venturiales</taxon>
        <taxon>Venturiaceae</taxon>
        <taxon>Venturia</taxon>
    </lineage>
</organism>
<keyword evidence="2" id="KW-0489">Methyltransferase</keyword>
<protein>
    <submittedName>
        <fullName evidence="2">S-adenosyl-L-methionine-dependent methyltransferase</fullName>
    </submittedName>
</protein>
<comment type="caution">
    <text evidence="2">The sequence shown here is derived from an EMBL/GenBank/DDBJ whole genome shotgun (WGS) entry which is preliminary data.</text>
</comment>
<dbReference type="GO" id="GO:0008168">
    <property type="term" value="F:methyltransferase activity"/>
    <property type="evidence" value="ECO:0007669"/>
    <property type="project" value="UniProtKB-KW"/>
</dbReference>
<reference evidence="2 3" key="1">
    <citation type="submission" date="2019-04" db="EMBL/GenBank/DDBJ databases">
        <title>High contiguity whole genome sequence and gene annotation resource for two Venturia nashicola isolates.</title>
        <authorList>
            <person name="Prokchorchik M."/>
            <person name="Won K."/>
            <person name="Lee Y."/>
            <person name="Choi E.D."/>
            <person name="Segonzac C."/>
            <person name="Sohn K.H."/>
        </authorList>
    </citation>
    <scope>NUCLEOTIDE SEQUENCE [LARGE SCALE GENOMIC DNA]</scope>
    <source>
        <strain evidence="2 3">PRI2</strain>
    </source>
</reference>
<keyword evidence="3" id="KW-1185">Reference proteome</keyword>